<proteinExistence type="predicted"/>
<evidence type="ECO:0000313" key="1">
    <source>
        <dbReference type="EMBL" id="KAG5585632.1"/>
    </source>
</evidence>
<dbReference type="Proteomes" id="UP000824120">
    <property type="component" value="Chromosome 9"/>
</dbReference>
<keyword evidence="2" id="KW-1185">Reference proteome</keyword>
<dbReference type="AlphaFoldDB" id="A0A9J5XFG6"/>
<gene>
    <name evidence="1" type="ORF">H5410_046066</name>
</gene>
<dbReference type="EMBL" id="JACXVP010000009">
    <property type="protein sequence ID" value="KAG5585632.1"/>
    <property type="molecule type" value="Genomic_DNA"/>
</dbReference>
<sequence length="78" mass="8951">MAHRSGYFSEEIGRDFYAFYAATLRGSIDRRAKPATQPPLKATLVHGILVDISKTTSRRFLYGTSYTLPINMIEFDYR</sequence>
<comment type="caution">
    <text evidence="1">The sequence shown here is derived from an EMBL/GenBank/DDBJ whole genome shotgun (WGS) entry which is preliminary data.</text>
</comment>
<dbReference type="OrthoDB" id="1327928at2759"/>
<accession>A0A9J5XFG6</accession>
<evidence type="ECO:0000313" key="2">
    <source>
        <dbReference type="Proteomes" id="UP000824120"/>
    </source>
</evidence>
<organism evidence="1 2">
    <name type="scientific">Solanum commersonii</name>
    <name type="common">Commerson's wild potato</name>
    <name type="synonym">Commerson's nightshade</name>
    <dbReference type="NCBI Taxonomy" id="4109"/>
    <lineage>
        <taxon>Eukaryota</taxon>
        <taxon>Viridiplantae</taxon>
        <taxon>Streptophyta</taxon>
        <taxon>Embryophyta</taxon>
        <taxon>Tracheophyta</taxon>
        <taxon>Spermatophyta</taxon>
        <taxon>Magnoliopsida</taxon>
        <taxon>eudicotyledons</taxon>
        <taxon>Gunneridae</taxon>
        <taxon>Pentapetalae</taxon>
        <taxon>asterids</taxon>
        <taxon>lamiids</taxon>
        <taxon>Solanales</taxon>
        <taxon>Solanaceae</taxon>
        <taxon>Solanoideae</taxon>
        <taxon>Solaneae</taxon>
        <taxon>Solanum</taxon>
    </lineage>
</organism>
<name>A0A9J5XFG6_SOLCO</name>
<reference evidence="1 2" key="1">
    <citation type="submission" date="2020-09" db="EMBL/GenBank/DDBJ databases">
        <title>De no assembly of potato wild relative species, Solanum commersonii.</title>
        <authorList>
            <person name="Cho K."/>
        </authorList>
    </citation>
    <scope>NUCLEOTIDE SEQUENCE [LARGE SCALE GENOMIC DNA]</scope>
    <source>
        <strain evidence="1">LZ3.2</strain>
        <tissue evidence="1">Leaf</tissue>
    </source>
</reference>
<protein>
    <submittedName>
        <fullName evidence="1">Uncharacterized protein</fullName>
    </submittedName>
</protein>